<dbReference type="NCBIfam" id="TIGR01730">
    <property type="entry name" value="RND_mfp"/>
    <property type="match status" value="1"/>
</dbReference>
<organism evidence="5">
    <name type="scientific">bioreactor metagenome</name>
    <dbReference type="NCBI Taxonomy" id="1076179"/>
    <lineage>
        <taxon>unclassified sequences</taxon>
        <taxon>metagenomes</taxon>
        <taxon>ecological metagenomes</taxon>
    </lineage>
</organism>
<evidence type="ECO:0000256" key="1">
    <source>
        <dbReference type="SAM" id="Phobius"/>
    </source>
</evidence>
<evidence type="ECO:0000313" key="5">
    <source>
        <dbReference type="EMBL" id="MPL85400.1"/>
    </source>
</evidence>
<dbReference type="Pfam" id="PF25954">
    <property type="entry name" value="Beta-barrel_RND_2"/>
    <property type="match status" value="1"/>
</dbReference>
<evidence type="ECO:0000259" key="3">
    <source>
        <dbReference type="Pfam" id="PF25973"/>
    </source>
</evidence>
<keyword evidence="1" id="KW-0812">Transmembrane</keyword>
<dbReference type="AlphaFoldDB" id="A0A644V243"/>
<comment type="caution">
    <text evidence="5">The sequence shown here is derived from an EMBL/GenBank/DDBJ whole genome shotgun (WGS) entry which is preliminary data.</text>
</comment>
<protein>
    <submittedName>
        <fullName evidence="5">Multidrug resistance protein MdtA</fullName>
    </submittedName>
</protein>
<feature type="domain" description="CusB-like beta-barrel" evidence="2">
    <location>
        <begin position="222"/>
        <end position="292"/>
    </location>
</feature>
<proteinExistence type="predicted"/>
<evidence type="ECO:0000259" key="2">
    <source>
        <dbReference type="Pfam" id="PF25954"/>
    </source>
</evidence>
<dbReference type="Gene3D" id="1.10.287.470">
    <property type="entry name" value="Helix hairpin bin"/>
    <property type="match status" value="1"/>
</dbReference>
<dbReference type="Gene3D" id="2.40.50.100">
    <property type="match status" value="1"/>
</dbReference>
<gene>
    <name evidence="5" type="primary">mdtA_21</name>
    <name evidence="5" type="ORF">SDC9_31368</name>
</gene>
<dbReference type="Gene3D" id="2.40.30.170">
    <property type="match status" value="1"/>
</dbReference>
<dbReference type="Pfam" id="PF25973">
    <property type="entry name" value="BSH_CzcB"/>
    <property type="match status" value="1"/>
</dbReference>
<dbReference type="InterPro" id="IPR058637">
    <property type="entry name" value="YknX-like_C"/>
</dbReference>
<evidence type="ECO:0000259" key="4">
    <source>
        <dbReference type="Pfam" id="PF25989"/>
    </source>
</evidence>
<dbReference type="InterPro" id="IPR058647">
    <property type="entry name" value="BSH_CzcB-like"/>
</dbReference>
<dbReference type="GO" id="GO:1990281">
    <property type="term" value="C:efflux pump complex"/>
    <property type="evidence" value="ECO:0007669"/>
    <property type="project" value="TreeGrafter"/>
</dbReference>
<feature type="domain" description="YknX-like C-terminal permuted SH3-like" evidence="4">
    <location>
        <begin position="299"/>
        <end position="366"/>
    </location>
</feature>
<dbReference type="Pfam" id="PF25989">
    <property type="entry name" value="YknX_C"/>
    <property type="match status" value="1"/>
</dbReference>
<dbReference type="GO" id="GO:0015562">
    <property type="term" value="F:efflux transmembrane transporter activity"/>
    <property type="evidence" value="ECO:0007669"/>
    <property type="project" value="TreeGrafter"/>
</dbReference>
<sequence length="374" mass="39606">MDWHDKRVKYTVIAVVAITAVISLQIFNKVMGAREKAKKAAIGKNIQVSTTFATRQTIKPLIKLTGNLDPLWQADLGAKVSGHLAQVNAKVGDVVGAGQVLATLDSGELTAVANSTKGSVFDARASLASAETTLARYEKLYETGAISKADLDNSRFTRDMAAGKLAAAEGNYDNAVSKMNGTDVVSPQAGTVVKRYFQEGYYAAAGTALFNVADTTSLVAKINIPEGQIGGVTLGAKCQVEIPAMNSMKVDGVVTKIAQVADVPARTFAAEVTVNNSDNSLRGGLFANVLLQMAEKANVLTIPQSAIVMREDQRTVYVVDSEGHVSRKVLDTGYIGDGIVEVLKGLSEKDEVVVSGQNRIREGSVVIRNKDGNS</sequence>
<keyword evidence="1" id="KW-1133">Transmembrane helix</keyword>
<keyword evidence="1" id="KW-0472">Membrane</keyword>
<dbReference type="EMBL" id="VSSQ01000205">
    <property type="protein sequence ID" value="MPL85400.1"/>
    <property type="molecule type" value="Genomic_DNA"/>
</dbReference>
<dbReference type="SUPFAM" id="SSF111369">
    <property type="entry name" value="HlyD-like secretion proteins"/>
    <property type="match status" value="1"/>
</dbReference>
<dbReference type="Gene3D" id="2.40.420.20">
    <property type="match status" value="1"/>
</dbReference>
<feature type="domain" description="CzcB-like barrel-sandwich hybrid" evidence="3">
    <location>
        <begin position="76"/>
        <end position="214"/>
    </location>
</feature>
<name>A0A644V243_9ZZZZ</name>
<accession>A0A644V243</accession>
<dbReference type="PANTHER" id="PTHR30469">
    <property type="entry name" value="MULTIDRUG RESISTANCE PROTEIN MDTA"/>
    <property type="match status" value="1"/>
</dbReference>
<reference evidence="5" key="1">
    <citation type="submission" date="2019-08" db="EMBL/GenBank/DDBJ databases">
        <authorList>
            <person name="Kucharzyk K."/>
            <person name="Murdoch R.W."/>
            <person name="Higgins S."/>
            <person name="Loffler F."/>
        </authorList>
    </citation>
    <scope>NUCLEOTIDE SEQUENCE</scope>
</reference>
<dbReference type="PANTHER" id="PTHR30469:SF38">
    <property type="entry name" value="HLYD FAMILY SECRETION PROTEIN"/>
    <property type="match status" value="1"/>
</dbReference>
<dbReference type="InterPro" id="IPR006143">
    <property type="entry name" value="RND_pump_MFP"/>
</dbReference>
<dbReference type="InterPro" id="IPR058792">
    <property type="entry name" value="Beta-barrel_RND_2"/>
</dbReference>
<feature type="transmembrane region" description="Helical" evidence="1">
    <location>
        <begin position="12"/>
        <end position="30"/>
    </location>
</feature>